<dbReference type="GO" id="GO:0016787">
    <property type="term" value="F:hydrolase activity"/>
    <property type="evidence" value="ECO:0007669"/>
    <property type="project" value="UniProtKB-KW"/>
</dbReference>
<accession>A0A7Y4LHL8</accession>
<dbReference type="GO" id="GO:0016747">
    <property type="term" value="F:acyltransferase activity, transferring groups other than amino-acyl groups"/>
    <property type="evidence" value="ECO:0007669"/>
    <property type="project" value="TreeGrafter"/>
</dbReference>
<evidence type="ECO:0000313" key="2">
    <source>
        <dbReference type="EMBL" id="ARU46907.1"/>
    </source>
</evidence>
<gene>
    <name evidence="2" type="ORF">CBE74_11145</name>
</gene>
<organism evidence="2 3">
    <name type="scientific">Corynebacterium silvaticum</name>
    <dbReference type="NCBI Taxonomy" id="2320431"/>
    <lineage>
        <taxon>Bacteria</taxon>
        <taxon>Bacillati</taxon>
        <taxon>Actinomycetota</taxon>
        <taxon>Actinomycetes</taxon>
        <taxon>Mycobacteriales</taxon>
        <taxon>Corynebacteriaceae</taxon>
        <taxon>Corynebacterium</taxon>
    </lineage>
</organism>
<feature type="chain" id="PRO_5041142298" evidence="1">
    <location>
        <begin position="38"/>
        <end position="341"/>
    </location>
</feature>
<dbReference type="Pfam" id="PF00756">
    <property type="entry name" value="Esterase"/>
    <property type="match status" value="1"/>
</dbReference>
<dbReference type="EMBL" id="CP021417">
    <property type="protein sequence ID" value="ARU46907.1"/>
    <property type="molecule type" value="Genomic_DNA"/>
</dbReference>
<name>A0A7Y4LHL8_9CORY</name>
<keyword evidence="2" id="KW-0378">Hydrolase</keyword>
<dbReference type="GeneID" id="75008767"/>
<dbReference type="AlphaFoldDB" id="A0A7Y4LHL8"/>
<dbReference type="KEGG" id="csil:CBE74_11145"/>
<keyword evidence="1" id="KW-0732">Signal</keyword>
<reference evidence="2 3" key="1">
    <citation type="journal article" date="2014" name="BMC Vet. Res.">
        <title>First report of Corynebacterium pseudotuberculosis from caseous lymphadenitis lesions in Black Alentejano pig (Sus scrofa domesticus).</title>
        <authorList>
            <person name="Oliveira M."/>
            <person name="Barroco C."/>
            <person name="Mottola C."/>
            <person name="Santos R."/>
            <person name="Lemsaddek A."/>
            <person name="Tavares L."/>
            <person name="Semedo-Lemsaddek T."/>
        </authorList>
    </citation>
    <scope>NUCLEOTIDE SEQUENCE [LARGE SCALE GENOMIC DNA]</scope>
    <source>
        <strain evidence="2 3">PO100/5</strain>
    </source>
</reference>
<reference evidence="2 3" key="3">
    <citation type="journal article" date="2020" name="Int. J. Syst. Evol. Microbiol.">
        <title>Corynebacterium silvaticum sp. nov., a unique group of NTTB corynebacteria in wild boar and roe deer.</title>
        <authorList>
            <person name="Dangel A."/>
            <person name="Berger A."/>
            <person name="Rau J."/>
            <person name="Eisenberg T."/>
            <person name="Kampfer P."/>
            <person name="Margos G."/>
            <person name="Contzen M."/>
            <person name="Busse H.J."/>
            <person name="Konrad R."/>
            <person name="Peters M."/>
            <person name="Sting R."/>
            <person name="Sing A."/>
        </authorList>
    </citation>
    <scope>NUCLEOTIDE SEQUENCE [LARGE SCALE GENOMIC DNA]</scope>
    <source>
        <strain evidence="2 3">PO100/5</strain>
    </source>
</reference>
<keyword evidence="3" id="KW-1185">Reference proteome</keyword>
<evidence type="ECO:0000256" key="1">
    <source>
        <dbReference type="SAM" id="SignalP"/>
    </source>
</evidence>
<dbReference type="Gene3D" id="3.40.50.1820">
    <property type="entry name" value="alpha/beta hydrolase"/>
    <property type="match status" value="1"/>
</dbReference>
<dbReference type="OrthoDB" id="4366784at2"/>
<dbReference type="InterPro" id="IPR029058">
    <property type="entry name" value="AB_hydrolase_fold"/>
</dbReference>
<dbReference type="InterPro" id="IPR050583">
    <property type="entry name" value="Mycobacterial_A85_antigen"/>
</dbReference>
<dbReference type="PANTHER" id="PTHR48098">
    <property type="entry name" value="ENTEROCHELIN ESTERASE-RELATED"/>
    <property type="match status" value="1"/>
</dbReference>
<protein>
    <submittedName>
        <fullName evidence="2">Alpha/beta hydrolase family protein</fullName>
    </submittedName>
</protein>
<feature type="signal peptide" evidence="1">
    <location>
        <begin position="1"/>
        <end position="37"/>
    </location>
</feature>
<dbReference type="SUPFAM" id="SSF53474">
    <property type="entry name" value="alpha/beta-Hydrolases"/>
    <property type="match status" value="1"/>
</dbReference>
<dbReference type="RefSeq" id="WP_087454685.1">
    <property type="nucleotide sequence ID" value="NZ_CP021417.2"/>
</dbReference>
<evidence type="ECO:0000313" key="3">
    <source>
        <dbReference type="Proteomes" id="UP000195652"/>
    </source>
</evidence>
<reference evidence="2 3" key="4">
    <citation type="journal article" date="2020" name="PLoS ONE">
        <title>Taxonomic classification of strain PO100/5 shows a broader geographic distribution and genetic markers of the recently described Corynebacterium silvaticum.</title>
        <authorList>
            <person name="Viana M.V.C."/>
            <person name="Profeta R."/>
            <person name="da Silva A.L."/>
            <person name="Hurtado R."/>
            <person name="Cerqueira J.C."/>
            <person name="Ribeiro B.F.S."/>
            <person name="Almeida M.O."/>
            <person name="Morais-Rodrigues F."/>
            <person name="Soares S.C."/>
            <person name="Oliveira M."/>
            <person name="Tavares L."/>
            <person name="Figueiredo H."/>
            <person name="Wattam A.R."/>
            <person name="Barh D."/>
            <person name="Ghosh P."/>
            <person name="Silva A."/>
            <person name="Azevedo V."/>
        </authorList>
    </citation>
    <scope>NUCLEOTIDE SEQUENCE [LARGE SCALE GENOMIC DNA]</scope>
    <source>
        <strain evidence="2 3">PO100/5</strain>
    </source>
</reference>
<dbReference type="Proteomes" id="UP000195652">
    <property type="component" value="Chromosome"/>
</dbReference>
<proteinExistence type="predicted"/>
<reference evidence="2 3" key="2">
    <citation type="journal article" date="2020" name="Antonie Van Leeuwenhoek">
        <title>Phylogenomic characterisation of a novel corynebacterial species pathogenic to animals.</title>
        <authorList>
            <person name="Moller J."/>
            <person name="Musella L."/>
            <person name="Melnikov V."/>
            <person name="Geissdorfer W."/>
            <person name="Burkovski A."/>
            <person name="Sangal V."/>
        </authorList>
    </citation>
    <scope>NUCLEOTIDE SEQUENCE [LARGE SCALE GENOMIC DNA]</scope>
    <source>
        <strain evidence="2 3">PO100/5</strain>
    </source>
</reference>
<dbReference type="PANTHER" id="PTHR48098:SF1">
    <property type="entry name" value="DIACYLGLYCEROL ACYLTRANSFERASE_MYCOLYLTRANSFERASE AG85A"/>
    <property type="match status" value="1"/>
</dbReference>
<sequence length="341" mass="36550">MTIASRLKKVGKKATATLTAVVTAAALTVAGTGVASAGPRDWLRPDATGHCEWDGANYWVQRCDVASPAMGHNVTVQIQPAGRGGNAALYLLDGARASDAANAWTFDASAQTMFVDNNITLVMPVGGAGSFYTDWAAPAGIGSVGQVFKWETFLTQELPAYLEAHFGVARNNNSIGGLSMGATAAMNLAALHPEQFRQVLSYSGYLAMTAPGMYSLLGLALLEVGGLNINSMYGSFFSPRRIQLDPLFNMRGLDGKDVYVSAASGAWGGPDIEKYSFKDRVNGSILEVASRLSTKIWETKAKGYGLNYTADYPAVGIHNWLQWNYQLAITKDRILNVMNAW</sequence>
<dbReference type="InterPro" id="IPR000801">
    <property type="entry name" value="Esterase-like"/>
</dbReference>